<accession>A0A8B4BW66</accession>
<gene>
    <name evidence="1" type="ORF">SAMN02745208_02272</name>
</gene>
<protein>
    <submittedName>
        <fullName evidence="1">Uncharacterized protein</fullName>
    </submittedName>
</protein>
<proteinExistence type="predicted"/>
<dbReference type="AlphaFoldDB" id="A0A8B4BW66"/>
<evidence type="ECO:0000313" key="1">
    <source>
        <dbReference type="EMBL" id="SHF56384.1"/>
    </source>
</evidence>
<organism evidence="1 2">
    <name type="scientific">Heyndrickxia coagulans DSM 1 = ATCC 7050</name>
    <dbReference type="NCBI Taxonomy" id="1121088"/>
    <lineage>
        <taxon>Bacteria</taxon>
        <taxon>Bacillati</taxon>
        <taxon>Bacillota</taxon>
        <taxon>Bacilli</taxon>
        <taxon>Bacillales</taxon>
        <taxon>Bacillaceae</taxon>
        <taxon>Heyndrickxia</taxon>
    </lineage>
</organism>
<dbReference type="Proteomes" id="UP000184029">
    <property type="component" value="Unassembled WGS sequence"/>
</dbReference>
<reference evidence="1 2" key="1">
    <citation type="submission" date="2016-11" db="EMBL/GenBank/DDBJ databases">
        <authorList>
            <person name="Varghese N."/>
            <person name="Submissions S."/>
        </authorList>
    </citation>
    <scope>NUCLEOTIDE SEQUENCE [LARGE SCALE GENOMIC DNA]</scope>
    <source>
        <strain evidence="1 2">DSM 1</strain>
    </source>
</reference>
<dbReference type="EMBL" id="FQUB01000051">
    <property type="protein sequence ID" value="SHF56384.1"/>
    <property type="molecule type" value="Genomic_DNA"/>
</dbReference>
<evidence type="ECO:0000313" key="2">
    <source>
        <dbReference type="Proteomes" id="UP000184029"/>
    </source>
</evidence>
<sequence>MLRRAKFTRFPRAAGEPPRSYLAAGSLLARFSRRSLVNFARLNDQSRLS</sequence>
<name>A0A8B4BW66_HEYCO</name>
<comment type="caution">
    <text evidence="1">The sequence shown here is derived from an EMBL/GenBank/DDBJ whole genome shotgun (WGS) entry which is preliminary data.</text>
</comment>
<feature type="non-terminal residue" evidence="1">
    <location>
        <position position="49"/>
    </location>
</feature>